<dbReference type="Pfam" id="PF01039">
    <property type="entry name" value="Carboxyl_trans"/>
    <property type="match status" value="1"/>
</dbReference>
<evidence type="ECO:0000259" key="11">
    <source>
        <dbReference type="PROSITE" id="PS50975"/>
    </source>
</evidence>
<dbReference type="InterPro" id="IPR005481">
    <property type="entry name" value="BC-like_N"/>
</dbReference>
<dbReference type="CDD" id="cd06850">
    <property type="entry name" value="biotinyl_domain"/>
    <property type="match status" value="1"/>
</dbReference>
<proteinExistence type="predicted"/>
<feature type="domain" description="CoA carboxyltransferase C-terminal" evidence="14">
    <location>
        <begin position="840"/>
        <end position="1083"/>
    </location>
</feature>
<dbReference type="GO" id="GO:0005524">
    <property type="term" value="F:ATP binding"/>
    <property type="evidence" value="ECO:0007669"/>
    <property type="project" value="UniProtKB-UniRule"/>
</dbReference>
<dbReference type="GO" id="GO:0003989">
    <property type="term" value="F:acetyl-CoA carboxylase activity"/>
    <property type="evidence" value="ECO:0007669"/>
    <property type="project" value="UniProtKB-EC"/>
</dbReference>
<dbReference type="InterPro" id="IPR011053">
    <property type="entry name" value="Single_hybrid_motif"/>
</dbReference>
<evidence type="ECO:0000259" key="14">
    <source>
        <dbReference type="PROSITE" id="PS50989"/>
    </source>
</evidence>
<feature type="domain" description="CoA carboxyltransferase N-terminal" evidence="13">
    <location>
        <begin position="577"/>
        <end position="842"/>
    </location>
</feature>
<dbReference type="PROSITE" id="PS00188">
    <property type="entry name" value="BIOTIN"/>
    <property type="match status" value="1"/>
</dbReference>
<dbReference type="SUPFAM" id="SSF56059">
    <property type="entry name" value="Glutathione synthetase ATP-binding domain-like"/>
    <property type="match status" value="1"/>
</dbReference>
<name>A0A9W6K8Y6_9PSED</name>
<dbReference type="SUPFAM" id="SSF52440">
    <property type="entry name" value="PreATP-grasp domain"/>
    <property type="match status" value="1"/>
</dbReference>
<dbReference type="InterPro" id="IPR005479">
    <property type="entry name" value="CPAse_ATP-bd"/>
</dbReference>
<dbReference type="PROSITE" id="PS50980">
    <property type="entry name" value="COA_CT_NTER"/>
    <property type="match status" value="1"/>
</dbReference>
<evidence type="ECO:0000313" key="15">
    <source>
        <dbReference type="EMBL" id="GLK90441.1"/>
    </source>
</evidence>
<dbReference type="PROSITE" id="PS50979">
    <property type="entry name" value="BC"/>
    <property type="match status" value="1"/>
</dbReference>
<evidence type="ECO:0000256" key="5">
    <source>
        <dbReference type="ARBA" id="ARBA00022741"/>
    </source>
</evidence>
<evidence type="ECO:0000256" key="9">
    <source>
        <dbReference type="PROSITE-ProRule" id="PRU00409"/>
    </source>
</evidence>
<dbReference type="Pfam" id="PF02785">
    <property type="entry name" value="Biotin_carb_C"/>
    <property type="match status" value="1"/>
</dbReference>
<dbReference type="InterPro" id="IPR001882">
    <property type="entry name" value="Biotin_BS"/>
</dbReference>
<dbReference type="PROSITE" id="PS50989">
    <property type="entry name" value="COA_CT_CTER"/>
    <property type="match status" value="1"/>
</dbReference>
<evidence type="ECO:0000256" key="3">
    <source>
        <dbReference type="ARBA" id="ARBA00013058"/>
    </source>
</evidence>
<accession>A0A9W6K8Y6</accession>
<reference evidence="15" key="2">
    <citation type="submission" date="2023-01" db="EMBL/GenBank/DDBJ databases">
        <authorList>
            <person name="Sun Q."/>
            <person name="Evtushenko L."/>
        </authorList>
    </citation>
    <scope>NUCLEOTIDE SEQUENCE</scope>
    <source>
        <strain evidence="15">VKM B-2935</strain>
    </source>
</reference>
<dbReference type="EMBL" id="BSFN01000011">
    <property type="protein sequence ID" value="GLK90441.1"/>
    <property type="molecule type" value="Genomic_DNA"/>
</dbReference>
<dbReference type="InterPro" id="IPR011764">
    <property type="entry name" value="Biotin_carboxylation_dom"/>
</dbReference>
<evidence type="ECO:0000256" key="2">
    <source>
        <dbReference type="ARBA" id="ARBA00004956"/>
    </source>
</evidence>
<evidence type="ECO:0000256" key="1">
    <source>
        <dbReference type="ARBA" id="ARBA00001953"/>
    </source>
</evidence>
<comment type="pathway">
    <text evidence="2">Lipid metabolism; malonyl-CoA biosynthesis; malonyl-CoA from acetyl-CoA: step 1/1.</text>
</comment>
<dbReference type="InterPro" id="IPR051602">
    <property type="entry name" value="ACC_Biotin_Carboxylase"/>
</dbReference>
<dbReference type="SUPFAM" id="SSF52096">
    <property type="entry name" value="ClpP/crotonase"/>
    <property type="match status" value="2"/>
</dbReference>
<dbReference type="InterPro" id="IPR029045">
    <property type="entry name" value="ClpP/crotonase-like_dom_sf"/>
</dbReference>
<evidence type="ECO:0000256" key="6">
    <source>
        <dbReference type="ARBA" id="ARBA00022840"/>
    </source>
</evidence>
<dbReference type="PROSITE" id="PS00867">
    <property type="entry name" value="CPSASE_2"/>
    <property type="match status" value="1"/>
</dbReference>
<dbReference type="InterPro" id="IPR034733">
    <property type="entry name" value="AcCoA_carboxyl_beta"/>
</dbReference>
<dbReference type="Pfam" id="PF00289">
    <property type="entry name" value="Biotin_carb_N"/>
    <property type="match status" value="1"/>
</dbReference>
<evidence type="ECO:0000259" key="13">
    <source>
        <dbReference type="PROSITE" id="PS50980"/>
    </source>
</evidence>
<dbReference type="InterPro" id="IPR000089">
    <property type="entry name" value="Biotin_lipoyl"/>
</dbReference>
<evidence type="ECO:0000256" key="7">
    <source>
        <dbReference type="ARBA" id="ARBA00023267"/>
    </source>
</evidence>
<protein>
    <recommendedName>
        <fullName evidence="3">acetyl-CoA carboxylase</fullName>
        <ecNumber evidence="3">6.4.1.2</ecNumber>
    </recommendedName>
</protein>
<dbReference type="InterPro" id="IPR011054">
    <property type="entry name" value="Rudment_hybrid_motif"/>
</dbReference>
<dbReference type="InterPro" id="IPR005482">
    <property type="entry name" value="Biotin_COase_C"/>
</dbReference>
<dbReference type="Gene3D" id="3.90.226.10">
    <property type="entry name" value="2-enoyl-CoA Hydratase, Chain A, domain 1"/>
    <property type="match status" value="2"/>
</dbReference>
<gene>
    <name evidence="15" type="ORF">GCM10017655_35050</name>
</gene>
<dbReference type="PANTHER" id="PTHR48095:SF5">
    <property type="entry name" value="BLL7292 PROTEIN"/>
    <property type="match status" value="1"/>
</dbReference>
<dbReference type="PANTHER" id="PTHR48095">
    <property type="entry name" value="PYRUVATE CARBOXYLASE SUBUNIT A"/>
    <property type="match status" value="1"/>
</dbReference>
<evidence type="ECO:0000259" key="10">
    <source>
        <dbReference type="PROSITE" id="PS50968"/>
    </source>
</evidence>
<evidence type="ECO:0000313" key="16">
    <source>
        <dbReference type="Proteomes" id="UP001143328"/>
    </source>
</evidence>
<comment type="cofactor">
    <cofactor evidence="1">
        <name>biotin</name>
        <dbReference type="ChEBI" id="CHEBI:57586"/>
    </cofactor>
</comment>
<dbReference type="InterPro" id="IPR011761">
    <property type="entry name" value="ATP-grasp"/>
</dbReference>
<dbReference type="PROSITE" id="PS50975">
    <property type="entry name" value="ATP_GRASP"/>
    <property type="match status" value="1"/>
</dbReference>
<reference evidence="15" key="1">
    <citation type="journal article" date="2014" name="Int. J. Syst. Evol. Microbiol.">
        <title>Complete genome sequence of Corynebacterium casei LMG S-19264T (=DSM 44701T), isolated from a smear-ripened cheese.</title>
        <authorList>
            <consortium name="US DOE Joint Genome Institute (JGI-PGF)"/>
            <person name="Walter F."/>
            <person name="Albersmeier A."/>
            <person name="Kalinowski J."/>
            <person name="Ruckert C."/>
        </authorList>
    </citation>
    <scope>NUCLEOTIDE SEQUENCE</scope>
    <source>
        <strain evidence="15">VKM B-2935</strain>
    </source>
</reference>
<feature type="domain" description="ATP-grasp" evidence="11">
    <location>
        <begin position="120"/>
        <end position="317"/>
    </location>
</feature>
<dbReference type="Gene3D" id="2.40.50.100">
    <property type="match status" value="1"/>
</dbReference>
<evidence type="ECO:0000256" key="8">
    <source>
        <dbReference type="ARBA" id="ARBA00023268"/>
    </source>
</evidence>
<dbReference type="Gene3D" id="3.30.470.20">
    <property type="entry name" value="ATP-grasp fold, B domain"/>
    <property type="match status" value="1"/>
</dbReference>
<keyword evidence="7" id="KW-0092">Biotin</keyword>
<dbReference type="Proteomes" id="UP001143328">
    <property type="component" value="Unassembled WGS sequence"/>
</dbReference>
<keyword evidence="15" id="KW-0670">Pyruvate</keyword>
<dbReference type="Gene3D" id="3.30.1490.20">
    <property type="entry name" value="ATP-grasp fold, A domain"/>
    <property type="match status" value="1"/>
</dbReference>
<dbReference type="SUPFAM" id="SSF51230">
    <property type="entry name" value="Single hybrid motif"/>
    <property type="match status" value="1"/>
</dbReference>
<keyword evidence="4" id="KW-0436">Ligase</keyword>
<dbReference type="InterPro" id="IPR011762">
    <property type="entry name" value="COA_CT_N"/>
</dbReference>
<dbReference type="PROSITE" id="PS50968">
    <property type="entry name" value="BIOTINYL_LIPOYL"/>
    <property type="match status" value="1"/>
</dbReference>
<dbReference type="InterPro" id="IPR016185">
    <property type="entry name" value="PreATP-grasp_dom_sf"/>
</dbReference>
<dbReference type="Pfam" id="PF00364">
    <property type="entry name" value="Biotin_lipoyl"/>
    <property type="match status" value="1"/>
</dbReference>
<dbReference type="Gene3D" id="3.40.50.20">
    <property type="match status" value="1"/>
</dbReference>
<keyword evidence="16" id="KW-1185">Reference proteome</keyword>
<organism evidence="15 16">
    <name type="scientific">Pseudomonas turukhanskensis</name>
    <dbReference type="NCBI Taxonomy" id="1806536"/>
    <lineage>
        <taxon>Bacteria</taxon>
        <taxon>Pseudomonadati</taxon>
        <taxon>Pseudomonadota</taxon>
        <taxon>Gammaproteobacteria</taxon>
        <taxon>Pseudomonadales</taxon>
        <taxon>Pseudomonadaceae</taxon>
        <taxon>Pseudomonas</taxon>
    </lineage>
</organism>
<keyword evidence="6 9" id="KW-0067">ATP-binding</keyword>
<keyword evidence="8" id="KW-0511">Multifunctional enzyme</keyword>
<dbReference type="GO" id="GO:0046872">
    <property type="term" value="F:metal ion binding"/>
    <property type="evidence" value="ECO:0007669"/>
    <property type="project" value="InterPro"/>
</dbReference>
<dbReference type="EC" id="6.4.1.2" evidence="3"/>
<dbReference type="RefSeq" id="WP_271196632.1">
    <property type="nucleotide sequence ID" value="NZ_BSFN01000011.1"/>
</dbReference>
<feature type="domain" description="Lipoyl-binding" evidence="10">
    <location>
        <begin position="478"/>
        <end position="556"/>
    </location>
</feature>
<feature type="domain" description="Biotin carboxylation" evidence="12">
    <location>
        <begin position="2"/>
        <end position="453"/>
    </location>
</feature>
<dbReference type="SMART" id="SM00878">
    <property type="entry name" value="Biotin_carb_C"/>
    <property type="match status" value="1"/>
</dbReference>
<dbReference type="InterPro" id="IPR013815">
    <property type="entry name" value="ATP_grasp_subdomain_1"/>
</dbReference>
<dbReference type="SUPFAM" id="SSF51246">
    <property type="entry name" value="Rudiment single hybrid motif"/>
    <property type="match status" value="1"/>
</dbReference>
<dbReference type="AlphaFoldDB" id="A0A9W6K8Y6"/>
<sequence length="1093" mass="116973">MPIRNLLIANRGEIAIRIARAAAELDMRSVAVFAEDEAAALHTRKADVAVGLKGRGVSAYLDMDQLIAIAQAQGCDAVHPGYGFLAENAEFARRCKSAGLIFVGPSADVLEQFGDKTQARTLAMRCGVPLTAGTNQPTSLARAQSFMAELDGGAMMIKALAGGGGRGMRAVFAAEDVAQAYARCQSEAMAAFGNGDLYVERLIRNARHIEVQVLGDGEQVVHLWERDCTLQRRNQKLVEIAPSPNLDPTVREAMFAAALKLASAVGYRTLGTFEFLLDVDNGDFVFMEANPRLQVEHTVTEAVTGIDLVQAQLRVAGGASLVELGLQQEQIAAPRGFAVQLRVNLESMNADGSVQPAAGLLSAYEPPSGAGIRVDGCGYSGYATSSSYDSLLAKLIVQANDDFPGVLRRAYRALCEFRLEGVASNIHFLQNLLRHPQVQNNQVTTRFVEEQIGQLLAPQEQAHRHLFFPQAAGAAQQQQHADTPVGCIALQAPSAGVVVSVDVQVGDAVAVGQSIAVLEAMKMEFVVKAAHSGIVHSLAVGPGDNLFAAQPLLFIQPAEVAQQHQHSEESIDLDHIRADLAEVLERNALTRDERRPQAVAKRRKTGQRTARENLDDLLDADSFIEYGALALAARRRRNSVEDLIVQSPADGLVSGIGTVNAEQFGAERARCMAISYDYTVFAGTQGAMNHKKTDRMLQLAEQWRLPLVLFAEGGGGRPGDSDFVGVAGLDCHTFIGMAKLSGLVPLVGVVSGRCFAGNAALLGCCDVIIATANASIGMAGPAMIEGGGLGTFTPEQVGPVSVQGPNGVIDVEVADEAEAVAAAKRYLSYFQGPLSAWQCADQRELRQLIPENRLRVYDIRQVIATLADQDSVLELRRRFAPGLITAFIRIEGQPFGLIANNPAHLGGAIDAVAGDKAARFMQLCDAFDIPLVSLCDTPGFMVGPDAEKQATVRHVSRMFVTAASLSVPFFTVVLRKGYGLGAQAMAAGSFHSPLFTIAWPSAEFGAMGLEGAVRLGFSKELAALEDPAERQALFDKLVAKAYQNGKGINMASFLEIDAVIDPIETRSWLVRGFNAAPRAPKRDGKKRSFVDTW</sequence>
<keyword evidence="5 9" id="KW-0547">Nucleotide-binding</keyword>
<comment type="caution">
    <text evidence="15">The sequence shown here is derived from an EMBL/GenBank/DDBJ whole genome shotgun (WGS) entry which is preliminary data.</text>
</comment>
<dbReference type="Pfam" id="PF02786">
    <property type="entry name" value="CPSase_L_D2"/>
    <property type="match status" value="1"/>
</dbReference>
<evidence type="ECO:0000259" key="12">
    <source>
        <dbReference type="PROSITE" id="PS50979"/>
    </source>
</evidence>
<evidence type="ECO:0000256" key="4">
    <source>
        <dbReference type="ARBA" id="ARBA00022598"/>
    </source>
</evidence>
<dbReference type="InterPro" id="IPR011763">
    <property type="entry name" value="COA_CT_C"/>
</dbReference>